<dbReference type="EMBL" id="PEUE01000062">
    <property type="protein sequence ID" value="PIV38351.1"/>
    <property type="molecule type" value="Genomic_DNA"/>
</dbReference>
<evidence type="ECO:0000313" key="3">
    <source>
        <dbReference type="Proteomes" id="UP000229247"/>
    </source>
</evidence>
<dbReference type="Proteomes" id="UP000229247">
    <property type="component" value="Unassembled WGS sequence"/>
</dbReference>
<protein>
    <recommendedName>
        <fullName evidence="1">PEGA domain-containing protein</fullName>
    </recommendedName>
</protein>
<dbReference type="Pfam" id="PF08308">
    <property type="entry name" value="PEGA"/>
    <property type="match status" value="1"/>
</dbReference>
<comment type="caution">
    <text evidence="2">The sequence shown here is derived from an EMBL/GenBank/DDBJ whole genome shotgun (WGS) entry which is preliminary data.</text>
</comment>
<reference evidence="3" key="1">
    <citation type="submission" date="2017-09" db="EMBL/GenBank/DDBJ databases">
        <title>Depth-based differentiation of microbial function through sediment-hosted aquifers and enrichment of novel symbionts in the deep terrestrial subsurface.</title>
        <authorList>
            <person name="Probst A.J."/>
            <person name="Ladd B."/>
            <person name="Jarett J.K."/>
            <person name="Geller-Mcgrath D.E."/>
            <person name="Sieber C.M.K."/>
            <person name="Emerson J.B."/>
            <person name="Anantharaman K."/>
            <person name="Thomas B.C."/>
            <person name="Malmstrom R."/>
            <person name="Stieglmeier M."/>
            <person name="Klingl A."/>
            <person name="Woyke T."/>
            <person name="Ryan C.M."/>
            <person name="Banfield J.F."/>
        </authorList>
    </citation>
    <scope>NUCLEOTIDE SEQUENCE [LARGE SCALE GENOMIC DNA]</scope>
</reference>
<feature type="domain" description="PEGA" evidence="1">
    <location>
        <begin position="44"/>
        <end position="100"/>
    </location>
</feature>
<sequence length="347" mass="39495">MTRTIRRLIFYGFVLLFIVATPPTILYAMGYSFDWTNKKLVQTGGLYLKSVPSGAQISVNGQPQKTTPRLISRLLPHSYNISVVKDGYHSWQKNLPVEAELVSEARNIFLLPTNVSPELITQNVTSTIADFLSSPGKKTQQQRTAKIASSTAGWLLNGDNLYYLPKNNPVLYRTDLTESIKDQISQEALPLGKYQLITNDGRRFLALSTSGDLYLMNTDGVFEKIASQIEAVQLTSDNKKVLWQTANEITILWLEEFLVQPYRQAGDKETIVRYFNQKISQALFYPDNEHVAFVAGDQIKITELDGRDTRNTIDFISASNPQIYFDEPTSYFYYLTQNELFRVKLEL</sequence>
<gene>
    <name evidence="2" type="ORF">COS30_02590</name>
</gene>
<evidence type="ECO:0000313" key="2">
    <source>
        <dbReference type="EMBL" id="PIV38351.1"/>
    </source>
</evidence>
<accession>A0A2M7D5Q6</accession>
<organism evidence="2 3">
    <name type="scientific">Candidatus Portnoybacteria bacterium CG02_land_8_20_14_3_00_45_8</name>
    <dbReference type="NCBI Taxonomy" id="1974807"/>
    <lineage>
        <taxon>Bacteria</taxon>
        <taxon>Candidatus Portnoyibacteriota</taxon>
    </lineage>
</organism>
<dbReference type="InterPro" id="IPR013229">
    <property type="entry name" value="PEGA"/>
</dbReference>
<dbReference type="SUPFAM" id="SSF82171">
    <property type="entry name" value="DPP6 N-terminal domain-like"/>
    <property type="match status" value="1"/>
</dbReference>
<evidence type="ECO:0000259" key="1">
    <source>
        <dbReference type="Pfam" id="PF08308"/>
    </source>
</evidence>
<name>A0A2M7D5Q6_9BACT</name>
<proteinExistence type="predicted"/>
<dbReference type="AlphaFoldDB" id="A0A2M7D5Q6"/>